<dbReference type="OrthoDB" id="277011at2759"/>
<sequence length="231" mass="25749">MRKTLVLDLDNTLVASFSTSKQQLLEVCDLVVTVAREKFHDTLKIAVFKRPYLDEFLEVACSLFDVWIFTASDKSYAQPVCEQLLNSKSRFKGCLFRESLSKGIKDLSIFNVSMDQIMIIDDDEYNFQLQPNNGVAISSFGFDTMSIAREQKLDCELKNLIDLLKTVAHSDTVYGPISKYKQLHTSSYLNCDLSPITTVGTPAIKSFSPFDGIDENSPPPSSSSSASSVLI</sequence>
<dbReference type="Pfam" id="PF03031">
    <property type="entry name" value="NIF"/>
    <property type="match status" value="1"/>
</dbReference>
<evidence type="ECO:0000259" key="3">
    <source>
        <dbReference type="PROSITE" id="PS50969"/>
    </source>
</evidence>
<dbReference type="InterPro" id="IPR050365">
    <property type="entry name" value="TIM50"/>
</dbReference>
<reference evidence="4 5" key="1">
    <citation type="journal article" date="2019" name="Sci. Rep.">
        <title>Nanopore sequencing improves the draft genome of the human pathogenic amoeba Naegleria fowleri.</title>
        <authorList>
            <person name="Liechti N."/>
            <person name="Schurch N."/>
            <person name="Bruggmann R."/>
            <person name="Wittwer M."/>
        </authorList>
    </citation>
    <scope>NUCLEOTIDE SEQUENCE [LARGE SCALE GENOMIC DNA]</scope>
    <source>
        <strain evidence="4 5">ATCC 30894</strain>
    </source>
</reference>
<feature type="domain" description="FCP1 homology" evidence="3">
    <location>
        <begin position="1"/>
        <end position="167"/>
    </location>
</feature>
<dbReference type="InterPro" id="IPR023214">
    <property type="entry name" value="HAD_sf"/>
</dbReference>
<comment type="subcellular location">
    <subcellularLocation>
        <location evidence="1">Mitochondrion inner membrane</location>
        <topology evidence="1">Single-pass membrane protein</topology>
    </subcellularLocation>
</comment>
<keyword evidence="1" id="KW-0813">Transport</keyword>
<comment type="function">
    <text evidence="1">Essential component of the TIM23 complex, a complex that mediates the translocation of transit peptide-containing proteins across the mitochondrial inner membrane.</text>
</comment>
<dbReference type="VEuPathDB" id="AmoebaDB:FDP41_002756"/>
<name>A0A6A5BUZ4_NAEFO</name>
<dbReference type="VEuPathDB" id="AmoebaDB:NF0087250"/>
<dbReference type="RefSeq" id="XP_044562954.1">
    <property type="nucleotide sequence ID" value="XM_044705985.1"/>
</dbReference>
<keyword evidence="1" id="KW-0811">Translocation</keyword>
<feature type="compositionally biased region" description="Low complexity" evidence="2">
    <location>
        <begin position="222"/>
        <end position="231"/>
    </location>
</feature>
<dbReference type="OMA" id="NIAKMFG"/>
<keyword evidence="1" id="KW-0496">Mitochondrion</keyword>
<dbReference type="SMART" id="SM00577">
    <property type="entry name" value="CPDc"/>
    <property type="match status" value="1"/>
</dbReference>
<dbReference type="Gene3D" id="3.40.50.1000">
    <property type="entry name" value="HAD superfamily/HAD-like"/>
    <property type="match status" value="1"/>
</dbReference>
<dbReference type="SUPFAM" id="SSF56784">
    <property type="entry name" value="HAD-like"/>
    <property type="match status" value="1"/>
</dbReference>
<evidence type="ECO:0000256" key="1">
    <source>
        <dbReference type="RuleBase" id="RU365079"/>
    </source>
</evidence>
<dbReference type="PANTHER" id="PTHR12210">
    <property type="entry name" value="DULLARD PROTEIN PHOSPHATASE"/>
    <property type="match status" value="1"/>
</dbReference>
<keyword evidence="1" id="KW-0653">Protein transport</keyword>
<dbReference type="AlphaFoldDB" id="A0A6A5BUZ4"/>
<dbReference type="CDD" id="cd07521">
    <property type="entry name" value="HAD_FCP1-like"/>
    <property type="match status" value="1"/>
</dbReference>
<proteinExistence type="inferred from homology"/>
<comment type="similarity">
    <text evidence="1">Belongs to the TIM50 family.</text>
</comment>
<evidence type="ECO:0000313" key="5">
    <source>
        <dbReference type="Proteomes" id="UP000444721"/>
    </source>
</evidence>
<dbReference type="VEuPathDB" id="AmoebaDB:NfTy_056780"/>
<keyword evidence="1" id="KW-0809">Transit peptide</keyword>
<protein>
    <recommendedName>
        <fullName evidence="1">Mitochondrial import inner membrane translocase subunit TIM50</fullName>
    </recommendedName>
</protein>
<accession>A0A6A5BUZ4</accession>
<evidence type="ECO:0000256" key="2">
    <source>
        <dbReference type="SAM" id="MobiDB-lite"/>
    </source>
</evidence>
<organism evidence="4 5">
    <name type="scientific">Naegleria fowleri</name>
    <name type="common">Brain eating amoeba</name>
    <dbReference type="NCBI Taxonomy" id="5763"/>
    <lineage>
        <taxon>Eukaryota</taxon>
        <taxon>Discoba</taxon>
        <taxon>Heterolobosea</taxon>
        <taxon>Tetramitia</taxon>
        <taxon>Eutetramitia</taxon>
        <taxon>Vahlkampfiidae</taxon>
        <taxon>Naegleria</taxon>
    </lineage>
</organism>
<dbReference type="GeneID" id="68109974"/>
<dbReference type="Proteomes" id="UP000444721">
    <property type="component" value="Unassembled WGS sequence"/>
</dbReference>
<dbReference type="EMBL" id="VFQX01000030">
    <property type="protein sequence ID" value="KAF0978241.1"/>
    <property type="molecule type" value="Genomic_DNA"/>
</dbReference>
<dbReference type="GO" id="GO:0005744">
    <property type="term" value="C:TIM23 mitochondrial import inner membrane translocase complex"/>
    <property type="evidence" value="ECO:0007669"/>
    <property type="project" value="UniProtKB-UniRule"/>
</dbReference>
<evidence type="ECO:0000313" key="4">
    <source>
        <dbReference type="EMBL" id="KAF0978241.1"/>
    </source>
</evidence>
<comment type="subunit">
    <text evidence="1">Component of the TIM23 complex.</text>
</comment>
<dbReference type="InterPro" id="IPR004274">
    <property type="entry name" value="FCP1_dom"/>
</dbReference>
<comment type="caution">
    <text evidence="4">The sequence shown here is derived from an EMBL/GenBank/DDBJ whole genome shotgun (WGS) entry which is preliminary data.</text>
</comment>
<gene>
    <name evidence="4" type="ORF">FDP41_002756</name>
</gene>
<dbReference type="InterPro" id="IPR036412">
    <property type="entry name" value="HAD-like_sf"/>
</dbReference>
<dbReference type="GO" id="GO:0015031">
    <property type="term" value="P:protein transport"/>
    <property type="evidence" value="ECO:0007669"/>
    <property type="project" value="UniProtKB-KW"/>
</dbReference>
<feature type="region of interest" description="Disordered" evidence="2">
    <location>
        <begin position="210"/>
        <end position="231"/>
    </location>
</feature>
<dbReference type="PROSITE" id="PS50969">
    <property type="entry name" value="FCP1"/>
    <property type="match status" value="1"/>
</dbReference>
<keyword evidence="5" id="KW-1185">Reference proteome</keyword>